<comment type="caution">
    <text evidence="2">The sequence shown here is derived from an EMBL/GenBank/DDBJ whole genome shotgun (WGS) entry which is preliminary data.</text>
</comment>
<name>A0A225W738_9STRA</name>
<dbReference type="Pfam" id="PF13358">
    <property type="entry name" value="DDE_3"/>
    <property type="match status" value="1"/>
</dbReference>
<dbReference type="AlphaFoldDB" id="A0A225W738"/>
<reference evidence="3" key="1">
    <citation type="submission" date="2017-03" db="EMBL/GenBank/DDBJ databases">
        <title>Phytopthora megakarya and P. palmivora, two closely related causual agents of cacao black pod achieved similar genome size and gene model numbers by different mechanisms.</title>
        <authorList>
            <person name="Ali S."/>
            <person name="Shao J."/>
            <person name="Larry D.J."/>
            <person name="Kronmiller B."/>
            <person name="Shen D."/>
            <person name="Strem M.D."/>
            <person name="Melnick R.L."/>
            <person name="Guiltinan M.J."/>
            <person name="Tyler B.M."/>
            <person name="Meinhardt L.W."/>
            <person name="Bailey B.A."/>
        </authorList>
    </citation>
    <scope>NUCLEOTIDE SEQUENCE [LARGE SCALE GENOMIC DNA]</scope>
    <source>
        <strain evidence="3">zdho120</strain>
    </source>
</reference>
<protein>
    <recommendedName>
        <fullName evidence="1">Tc1-like transposase DDE domain-containing protein</fullName>
    </recommendedName>
</protein>
<keyword evidence="3" id="KW-1185">Reference proteome</keyword>
<dbReference type="InterPro" id="IPR036397">
    <property type="entry name" value="RNaseH_sf"/>
</dbReference>
<gene>
    <name evidence="2" type="ORF">PHMEG_00013725</name>
</gene>
<proteinExistence type="predicted"/>
<evidence type="ECO:0000313" key="2">
    <source>
        <dbReference type="EMBL" id="OWZ13028.1"/>
    </source>
</evidence>
<sequence>MRTAYRWLAAARVNDAWDDEMVDALEARFNVKVSRQTVKHHIDGHMNTMKQTHQDNNYSNLPQNKMLRRDYVVDLLTYKGEGKKIFYVDETNFNLWCSRRRGRSLKGKREVDKNTASKGSNIHVIACISEKGLAYSEKRFGPFTYDKCNNFIRRLLCHISKPTPLNNAVLVCDNSPCHINIEGVFEEEEFKAAKRLRLGPYSPMLNPIESCFSAFKSMVKRFLVRHSTSTSAPLQQVASRRFSQDGSRPTCPRSHHSLHMFQLLLAHGQVSRENHPDE</sequence>
<feature type="domain" description="Tc1-like transposase DDE" evidence="1">
    <location>
        <begin position="85"/>
        <end position="221"/>
    </location>
</feature>
<dbReference type="STRING" id="4795.A0A225W738"/>
<dbReference type="EMBL" id="NBNE01001691">
    <property type="protein sequence ID" value="OWZ13028.1"/>
    <property type="molecule type" value="Genomic_DNA"/>
</dbReference>
<dbReference type="Proteomes" id="UP000198211">
    <property type="component" value="Unassembled WGS sequence"/>
</dbReference>
<dbReference type="PANTHER" id="PTHR46564">
    <property type="entry name" value="TRANSPOSASE"/>
    <property type="match status" value="1"/>
</dbReference>
<organism evidence="2 3">
    <name type="scientific">Phytophthora megakarya</name>
    <dbReference type="NCBI Taxonomy" id="4795"/>
    <lineage>
        <taxon>Eukaryota</taxon>
        <taxon>Sar</taxon>
        <taxon>Stramenopiles</taxon>
        <taxon>Oomycota</taxon>
        <taxon>Peronosporomycetes</taxon>
        <taxon>Peronosporales</taxon>
        <taxon>Peronosporaceae</taxon>
        <taxon>Phytophthora</taxon>
    </lineage>
</organism>
<accession>A0A225W738</accession>
<dbReference type="GO" id="GO:0003676">
    <property type="term" value="F:nucleic acid binding"/>
    <property type="evidence" value="ECO:0007669"/>
    <property type="project" value="InterPro"/>
</dbReference>
<dbReference type="PANTHER" id="PTHR46564:SF1">
    <property type="entry name" value="TRANSPOSASE"/>
    <property type="match status" value="1"/>
</dbReference>
<dbReference type="Gene3D" id="3.30.420.10">
    <property type="entry name" value="Ribonuclease H-like superfamily/Ribonuclease H"/>
    <property type="match status" value="1"/>
</dbReference>
<evidence type="ECO:0000313" key="3">
    <source>
        <dbReference type="Proteomes" id="UP000198211"/>
    </source>
</evidence>
<dbReference type="InterPro" id="IPR038717">
    <property type="entry name" value="Tc1-like_DDE_dom"/>
</dbReference>
<evidence type="ECO:0000259" key="1">
    <source>
        <dbReference type="Pfam" id="PF13358"/>
    </source>
</evidence>
<dbReference type="OrthoDB" id="116368at2759"/>